<feature type="signal peptide" evidence="2">
    <location>
        <begin position="1"/>
        <end position="22"/>
    </location>
</feature>
<feature type="chain" id="PRO_5031496840" description="Calcineurin-like phosphoesterase domain-containing protein" evidence="2">
    <location>
        <begin position="23"/>
        <end position="539"/>
    </location>
</feature>
<proteinExistence type="predicted"/>
<dbReference type="InterPro" id="IPR029052">
    <property type="entry name" value="Metallo-depent_PP-like"/>
</dbReference>
<evidence type="ECO:0000256" key="2">
    <source>
        <dbReference type="SAM" id="SignalP"/>
    </source>
</evidence>
<organism evidence="3">
    <name type="scientific">Corethron hystrix</name>
    <dbReference type="NCBI Taxonomy" id="216773"/>
    <lineage>
        <taxon>Eukaryota</taxon>
        <taxon>Sar</taxon>
        <taxon>Stramenopiles</taxon>
        <taxon>Ochrophyta</taxon>
        <taxon>Bacillariophyta</taxon>
        <taxon>Coscinodiscophyceae</taxon>
        <taxon>Corethrophycidae</taxon>
        <taxon>Corethrales</taxon>
        <taxon>Corethraceae</taxon>
        <taxon>Corethron</taxon>
    </lineage>
</organism>
<feature type="region of interest" description="Disordered" evidence="1">
    <location>
        <begin position="498"/>
        <end position="539"/>
    </location>
</feature>
<dbReference type="SUPFAM" id="SSF56300">
    <property type="entry name" value="Metallo-dependent phosphatases"/>
    <property type="match status" value="1"/>
</dbReference>
<dbReference type="EMBL" id="HBFR01024755">
    <property type="protein sequence ID" value="CAD8890530.1"/>
    <property type="molecule type" value="Transcribed_RNA"/>
</dbReference>
<reference evidence="3" key="1">
    <citation type="submission" date="2021-01" db="EMBL/GenBank/DDBJ databases">
        <authorList>
            <person name="Corre E."/>
            <person name="Pelletier E."/>
            <person name="Niang G."/>
            <person name="Scheremetjew M."/>
            <person name="Finn R."/>
            <person name="Kale V."/>
            <person name="Holt S."/>
            <person name="Cochrane G."/>
            <person name="Meng A."/>
            <person name="Brown T."/>
            <person name="Cohen L."/>
        </authorList>
    </citation>
    <scope>NUCLEOTIDE SEQUENCE</scope>
    <source>
        <strain evidence="3">308</strain>
    </source>
</reference>
<dbReference type="Gene3D" id="3.60.21.10">
    <property type="match status" value="1"/>
</dbReference>
<evidence type="ECO:0000313" key="3">
    <source>
        <dbReference type="EMBL" id="CAD8890530.1"/>
    </source>
</evidence>
<keyword evidence="2" id="KW-0732">Signal</keyword>
<evidence type="ECO:0008006" key="4">
    <source>
        <dbReference type="Google" id="ProtNLM"/>
    </source>
</evidence>
<dbReference type="AlphaFoldDB" id="A0A7S1BN66"/>
<gene>
    <name evidence="3" type="ORF">CHYS00102_LOCUS17735</name>
</gene>
<name>A0A7S1BN66_9STRA</name>
<sequence>MVFYFSLISLTWWLSFHRFASSLKIAFVGDTGVEDPKHDGFGHRTMKMIEKEGVNLVINVGDFEYWGRCHERYEVTTEKMFFEAKDGKSYSLAEKEQLGRYQWLLGTREPFSGWQIGFENAGTEETLAAVSHETWKGMERNLRLTSEEKCNGGPWDGPWEWRQFVRNYNFDFLAASGNHEVSGDSGGGSEIWADHQKYMWNLYNERIFETGRGSCRGYHNRTEPGTVQEYGERYSCIYNDQHILFLGWHQGSDHSPKSSSEKRREKSIKFIEREFSRHDEAANNVRWRYCVHHMTASKLSPGPKKDNMRLFGIVDACRKHGALIISGHYHIYGRTKMLKSVGSDELYPIVSDDENQNKVMENQTMSIVVGNGGYTGRCDGINEGSSWMEICLAGEKYRGALIATFDDENPWKASFHYRNSLSYGAENKFKLESRLPGWNKITAAGKYHKQLYLEQKVWQNRLKAHKKLRNMNKTSIEIYPYGNRRPFNADLQMHSQLHAAGEKSRGEGHSWYPPLHPAQGRKHKQERIYDINQSQSTTE</sequence>
<accession>A0A7S1BN66</accession>
<evidence type="ECO:0000256" key="1">
    <source>
        <dbReference type="SAM" id="MobiDB-lite"/>
    </source>
</evidence>
<protein>
    <recommendedName>
        <fullName evidence="4">Calcineurin-like phosphoesterase domain-containing protein</fullName>
    </recommendedName>
</protein>